<dbReference type="EMBL" id="JAAOCA010000035">
    <property type="protein sequence ID" value="MBD1601442.1"/>
    <property type="molecule type" value="Genomic_DNA"/>
</dbReference>
<dbReference type="PANTHER" id="PTHR22617">
    <property type="entry name" value="CHEMOTAXIS SENSOR HISTIDINE KINASE-RELATED"/>
    <property type="match status" value="1"/>
</dbReference>
<accession>A0ABR7Z7P2</accession>
<dbReference type="Gene3D" id="2.30.30.40">
    <property type="entry name" value="SH3 Domains"/>
    <property type="match status" value="1"/>
</dbReference>
<proteinExistence type="predicted"/>
<dbReference type="Proteomes" id="UP000805841">
    <property type="component" value="Unassembled WGS sequence"/>
</dbReference>
<sequence length="163" mass="17847">MNTAKGVKADTLFLIFYIGQERFALAAREVAEVLPRIALKPVAHAPAWVAGVFAHRGQMVPVLDVSCLTFGEPARARTSTRLVLVHYPGQRLLGLLLEQASDTLRLPAEQFRALGLDNRRAPYLGPVYPAEDGLIQWVKVDALLEEPVRQLLYAGPAQGAEHG</sequence>
<dbReference type="PANTHER" id="PTHR22617:SF43">
    <property type="entry name" value="PROTEIN PILI"/>
    <property type="match status" value="1"/>
</dbReference>
<organism evidence="2 3">
    <name type="scientific">Pseudomonas typographi</name>
    <dbReference type="NCBI Taxonomy" id="2715964"/>
    <lineage>
        <taxon>Bacteria</taxon>
        <taxon>Pseudomonadati</taxon>
        <taxon>Pseudomonadota</taxon>
        <taxon>Gammaproteobacteria</taxon>
        <taxon>Pseudomonadales</taxon>
        <taxon>Pseudomonadaceae</taxon>
        <taxon>Pseudomonas</taxon>
    </lineage>
</organism>
<dbReference type="InterPro" id="IPR036061">
    <property type="entry name" value="CheW-like_dom_sf"/>
</dbReference>
<reference evidence="2 3" key="1">
    <citation type="journal article" date="2020" name="Insects">
        <title>Bacteria Belonging to Pseudomonas typographi sp. nov. from the Bark Beetle Ips typographus Have Genomic Potential to Aid in the Host Ecology.</title>
        <authorList>
            <person name="Peral-Aranega E."/>
            <person name="Saati-Santamaria Z."/>
            <person name="Kolarik M."/>
            <person name="Rivas R."/>
            <person name="Garcia-Fraile P."/>
        </authorList>
    </citation>
    <scope>NUCLEOTIDE SEQUENCE [LARGE SCALE GENOMIC DNA]</scope>
    <source>
        <strain evidence="2 3">CA3A</strain>
    </source>
</reference>
<keyword evidence="3" id="KW-1185">Reference proteome</keyword>
<dbReference type="Pfam" id="PF01584">
    <property type="entry name" value="CheW"/>
    <property type="match status" value="1"/>
</dbReference>
<dbReference type="InterPro" id="IPR039315">
    <property type="entry name" value="CheW"/>
</dbReference>
<dbReference type="SMART" id="SM00260">
    <property type="entry name" value="CheW"/>
    <property type="match status" value="1"/>
</dbReference>
<evidence type="ECO:0000313" key="2">
    <source>
        <dbReference type="EMBL" id="MBD1601442.1"/>
    </source>
</evidence>
<dbReference type="RefSeq" id="WP_190424727.1">
    <property type="nucleotide sequence ID" value="NZ_JAAOCA010000035.1"/>
</dbReference>
<evidence type="ECO:0000313" key="3">
    <source>
        <dbReference type="Proteomes" id="UP000805841"/>
    </source>
</evidence>
<gene>
    <name evidence="2" type="ORF">HAQ05_22455</name>
</gene>
<dbReference type="Gene3D" id="2.40.50.180">
    <property type="entry name" value="CheA-289, Domain 4"/>
    <property type="match status" value="1"/>
</dbReference>
<evidence type="ECO:0000259" key="1">
    <source>
        <dbReference type="PROSITE" id="PS50851"/>
    </source>
</evidence>
<protein>
    <submittedName>
        <fullName evidence="2">Purine-binding chemotaxis protein CheW</fullName>
    </submittedName>
</protein>
<feature type="domain" description="CheW-like" evidence="1">
    <location>
        <begin position="10"/>
        <end position="149"/>
    </location>
</feature>
<dbReference type="PROSITE" id="PS50851">
    <property type="entry name" value="CHEW"/>
    <property type="match status" value="1"/>
</dbReference>
<dbReference type="SUPFAM" id="SSF50341">
    <property type="entry name" value="CheW-like"/>
    <property type="match status" value="1"/>
</dbReference>
<comment type="caution">
    <text evidence="2">The sequence shown here is derived from an EMBL/GenBank/DDBJ whole genome shotgun (WGS) entry which is preliminary data.</text>
</comment>
<dbReference type="InterPro" id="IPR002545">
    <property type="entry name" value="CheW-lke_dom"/>
</dbReference>
<name>A0ABR7Z7P2_9PSED</name>